<dbReference type="Proteomes" id="UP000054408">
    <property type="component" value="Unassembled WGS sequence"/>
</dbReference>
<proteinExistence type="predicted"/>
<dbReference type="RefSeq" id="XP_013755896.1">
    <property type="nucleotide sequence ID" value="XM_013900442.1"/>
</dbReference>
<accession>A0A0L0DK12</accession>
<dbReference type="AlphaFoldDB" id="A0A0L0DK12"/>
<dbReference type="OrthoDB" id="10250340at2759"/>
<reference evidence="1 2" key="1">
    <citation type="submission" date="2010-05" db="EMBL/GenBank/DDBJ databases">
        <title>The Genome Sequence of Thecamonas trahens ATCC 50062.</title>
        <authorList>
            <consortium name="The Broad Institute Genome Sequencing Platform"/>
            <person name="Russ C."/>
            <person name="Cuomo C."/>
            <person name="Shea T."/>
            <person name="Young S.K."/>
            <person name="Zeng Q."/>
            <person name="Koehrsen M."/>
            <person name="Haas B."/>
            <person name="Borodovsky M."/>
            <person name="Guigo R."/>
            <person name="Alvarado L."/>
            <person name="Berlin A."/>
            <person name="Bochicchio J."/>
            <person name="Borenstein D."/>
            <person name="Chapman S."/>
            <person name="Chen Z."/>
            <person name="Freedman E."/>
            <person name="Gellesch M."/>
            <person name="Goldberg J."/>
            <person name="Griggs A."/>
            <person name="Gujja S."/>
            <person name="Heilman E."/>
            <person name="Heiman D."/>
            <person name="Hepburn T."/>
            <person name="Howarth C."/>
            <person name="Jen D."/>
            <person name="Larson L."/>
            <person name="Mehta T."/>
            <person name="Park D."/>
            <person name="Pearson M."/>
            <person name="Roberts A."/>
            <person name="Saif S."/>
            <person name="Shenoy N."/>
            <person name="Sisk P."/>
            <person name="Stolte C."/>
            <person name="Sykes S."/>
            <person name="Thomson T."/>
            <person name="Walk T."/>
            <person name="White J."/>
            <person name="Yandava C."/>
            <person name="Burger G."/>
            <person name="Gray M.W."/>
            <person name="Holland P.W.H."/>
            <person name="King N."/>
            <person name="Lang F.B.F."/>
            <person name="Roger A.J."/>
            <person name="Ruiz-Trillo I."/>
            <person name="Lander E."/>
            <person name="Nusbaum C."/>
        </authorList>
    </citation>
    <scope>NUCLEOTIDE SEQUENCE [LARGE SCALE GENOMIC DNA]</scope>
    <source>
        <strain evidence="1 2">ATCC 50062</strain>
    </source>
</reference>
<evidence type="ECO:0008006" key="3">
    <source>
        <dbReference type="Google" id="ProtNLM"/>
    </source>
</evidence>
<dbReference type="eggNOG" id="ENOG502SDWA">
    <property type="taxonomic scope" value="Eukaryota"/>
</dbReference>
<dbReference type="EMBL" id="GL349469">
    <property type="protein sequence ID" value="KNC51663.1"/>
    <property type="molecule type" value="Genomic_DNA"/>
</dbReference>
<organism evidence="1 2">
    <name type="scientific">Thecamonas trahens ATCC 50062</name>
    <dbReference type="NCBI Taxonomy" id="461836"/>
    <lineage>
        <taxon>Eukaryota</taxon>
        <taxon>Apusozoa</taxon>
        <taxon>Apusomonadida</taxon>
        <taxon>Apusomonadidae</taxon>
        <taxon>Thecamonas</taxon>
    </lineage>
</organism>
<sequence length="287" mass="30400">MVVVLAAVGSVASAGCSYRGLVQTTGPRETVAWCCMMDAEEASASTELVVMVDGSASSNQGYVVMPDFTCASLPMASDELDGFIASYASPDFAPRRVNNITADIGRYAREPAGPWAVVVGVHCLEWVSGCKISVMSLDVTANTTLIAADEDGGGKLGMGSTEALFTSIQERVVVICLAHRWSPPALHAARALCGLRSGSSSSVTPYSKIFVVDADDIESQEDVEALGLALSPAVYLFYSGKPLVIRRPGLDEDIKFVGSAPAERWEELIQFARQTGDNGGHVLVWND</sequence>
<evidence type="ECO:0000313" key="2">
    <source>
        <dbReference type="Proteomes" id="UP000054408"/>
    </source>
</evidence>
<keyword evidence="2" id="KW-1185">Reference proteome</keyword>
<name>A0A0L0DK12_THETB</name>
<gene>
    <name evidence="1" type="ORF">AMSG_12095</name>
</gene>
<evidence type="ECO:0000313" key="1">
    <source>
        <dbReference type="EMBL" id="KNC51663.1"/>
    </source>
</evidence>
<protein>
    <recommendedName>
        <fullName evidence="3">Thioredoxin domain-containing protein</fullName>
    </recommendedName>
</protein>
<dbReference type="GeneID" id="25570010"/>